<sequence length="179" mass="18255">MPFPAWCNMSPRRQCLPGVGIGYTWAVAQAQLQPAAQGAAKGVPAWVYAAAQEGASAARASFMSAGGQDGIVAGGLAWQVAVKPAGKGTPQLSLRPVLPAAYQAEGSCLAPGGSHHGLPLPVGLAGRMSLTCRRGRNVEDGEFTVDFGPSDAMTLNRPCRVTVDPMNPAPAPAADPLAP</sequence>
<gene>
    <name evidence="1" type="ORF">HYH03_010934</name>
</gene>
<dbReference type="Proteomes" id="UP000612055">
    <property type="component" value="Unassembled WGS sequence"/>
</dbReference>
<accession>A0A836BVK2</accession>
<reference evidence="1" key="1">
    <citation type="journal article" date="2020" name="bioRxiv">
        <title>Comparative genomics of Chlamydomonas.</title>
        <authorList>
            <person name="Craig R.J."/>
            <person name="Hasan A.R."/>
            <person name="Ness R.W."/>
            <person name="Keightley P.D."/>
        </authorList>
    </citation>
    <scope>NUCLEOTIDE SEQUENCE</scope>
    <source>
        <strain evidence="1">CCAP 11/70</strain>
    </source>
</reference>
<name>A0A836BVK2_9CHLO</name>
<evidence type="ECO:0000313" key="2">
    <source>
        <dbReference type="Proteomes" id="UP000612055"/>
    </source>
</evidence>
<evidence type="ECO:0000313" key="1">
    <source>
        <dbReference type="EMBL" id="KAG2490540.1"/>
    </source>
</evidence>
<comment type="caution">
    <text evidence="1">The sequence shown here is derived from an EMBL/GenBank/DDBJ whole genome shotgun (WGS) entry which is preliminary data.</text>
</comment>
<proteinExistence type="predicted"/>
<dbReference type="EMBL" id="JAEHOE010000060">
    <property type="protein sequence ID" value="KAG2490540.1"/>
    <property type="molecule type" value="Genomic_DNA"/>
</dbReference>
<protein>
    <submittedName>
        <fullName evidence="1">Uncharacterized protein</fullName>
    </submittedName>
</protein>
<organism evidence="1 2">
    <name type="scientific">Edaphochlamys debaryana</name>
    <dbReference type="NCBI Taxonomy" id="47281"/>
    <lineage>
        <taxon>Eukaryota</taxon>
        <taxon>Viridiplantae</taxon>
        <taxon>Chlorophyta</taxon>
        <taxon>core chlorophytes</taxon>
        <taxon>Chlorophyceae</taxon>
        <taxon>CS clade</taxon>
        <taxon>Chlamydomonadales</taxon>
        <taxon>Chlamydomonadales incertae sedis</taxon>
        <taxon>Edaphochlamys</taxon>
    </lineage>
</organism>
<dbReference type="AlphaFoldDB" id="A0A836BVK2"/>
<keyword evidence="2" id="KW-1185">Reference proteome</keyword>